<comment type="similarity">
    <text evidence="1">Belongs to the AAA ATPase family. RarA/MGS1/WRNIP1 subfamily.</text>
</comment>
<dbReference type="KEGG" id="erl:AOC36_00125"/>
<dbReference type="SMART" id="SM00382">
    <property type="entry name" value="AAA"/>
    <property type="match status" value="1"/>
</dbReference>
<dbReference type="Gene3D" id="1.10.3710.10">
    <property type="entry name" value="DNA polymerase III clamp loader subunits, C-terminal domain"/>
    <property type="match status" value="1"/>
</dbReference>
<feature type="domain" description="AAA+ ATPase" evidence="4">
    <location>
        <begin position="38"/>
        <end position="150"/>
    </location>
</feature>
<dbReference type="InterPro" id="IPR027417">
    <property type="entry name" value="P-loop_NTPase"/>
</dbReference>
<dbReference type="InterPro" id="IPR021886">
    <property type="entry name" value="MgsA_C"/>
</dbReference>
<evidence type="ECO:0000313" key="5">
    <source>
        <dbReference type="EMBL" id="AMC92453.1"/>
    </source>
</evidence>
<dbReference type="Pfam" id="PF12002">
    <property type="entry name" value="MgsA_C"/>
    <property type="match status" value="1"/>
</dbReference>
<dbReference type="GO" id="GO:0016887">
    <property type="term" value="F:ATP hydrolysis activity"/>
    <property type="evidence" value="ECO:0007669"/>
    <property type="project" value="InterPro"/>
</dbReference>
<evidence type="ECO:0000256" key="1">
    <source>
        <dbReference type="ARBA" id="ARBA00008959"/>
    </source>
</evidence>
<dbReference type="Gene3D" id="3.40.50.300">
    <property type="entry name" value="P-loop containing nucleotide triphosphate hydrolases"/>
    <property type="match status" value="1"/>
</dbReference>
<dbReference type="Pfam" id="PF00004">
    <property type="entry name" value="AAA"/>
    <property type="match status" value="1"/>
</dbReference>
<keyword evidence="2" id="KW-0547">Nucleotide-binding</keyword>
<evidence type="ECO:0000259" key="4">
    <source>
        <dbReference type="SMART" id="SM00382"/>
    </source>
</evidence>
<protein>
    <submittedName>
        <fullName evidence="5">Recombinase RarA</fullName>
    </submittedName>
</protein>
<keyword evidence="6" id="KW-1185">Reference proteome</keyword>
<proteinExistence type="inferred from homology"/>
<evidence type="ECO:0000256" key="3">
    <source>
        <dbReference type="ARBA" id="ARBA00022840"/>
    </source>
</evidence>
<dbReference type="PANTHER" id="PTHR13779:SF7">
    <property type="entry name" value="ATPASE WRNIP1"/>
    <property type="match status" value="1"/>
</dbReference>
<dbReference type="GO" id="GO:0017116">
    <property type="term" value="F:single-stranded DNA helicase activity"/>
    <property type="evidence" value="ECO:0007669"/>
    <property type="project" value="TreeGrafter"/>
</dbReference>
<dbReference type="Pfam" id="PF16193">
    <property type="entry name" value="AAA_assoc_2"/>
    <property type="match status" value="1"/>
</dbReference>
<accession>A0A0X8GXX0</accession>
<evidence type="ECO:0000313" key="6">
    <source>
        <dbReference type="Proteomes" id="UP000063781"/>
    </source>
</evidence>
<evidence type="ECO:0000256" key="2">
    <source>
        <dbReference type="ARBA" id="ARBA00022741"/>
    </source>
</evidence>
<dbReference type="PANTHER" id="PTHR13779">
    <property type="entry name" value="WERNER HELICASE-INTERACTING PROTEIN 1 FAMILY MEMBER"/>
    <property type="match status" value="1"/>
</dbReference>
<organism evidence="5 6">
    <name type="scientific">Erysipelothrix larvae</name>
    <dbReference type="NCBI Taxonomy" id="1514105"/>
    <lineage>
        <taxon>Bacteria</taxon>
        <taxon>Bacillati</taxon>
        <taxon>Bacillota</taxon>
        <taxon>Erysipelotrichia</taxon>
        <taxon>Erysipelotrichales</taxon>
        <taxon>Erysipelotrichaceae</taxon>
        <taxon>Erysipelothrix</taxon>
    </lineage>
</organism>
<dbReference type="Gene3D" id="1.10.8.60">
    <property type="match status" value="1"/>
</dbReference>
<dbReference type="InterPro" id="IPR003593">
    <property type="entry name" value="AAA+_ATPase"/>
</dbReference>
<dbReference type="RefSeq" id="WP_067629655.1">
    <property type="nucleotide sequence ID" value="NZ_CP013213.1"/>
</dbReference>
<dbReference type="FunFam" id="1.20.272.10:FF:000001">
    <property type="entry name" value="Putative AAA family ATPase"/>
    <property type="match status" value="1"/>
</dbReference>
<gene>
    <name evidence="5" type="ORF">AOC36_00125</name>
</gene>
<dbReference type="InterPro" id="IPR032423">
    <property type="entry name" value="AAA_assoc_2"/>
</dbReference>
<dbReference type="SUPFAM" id="SSF48019">
    <property type="entry name" value="post-AAA+ oligomerization domain-like"/>
    <property type="match status" value="1"/>
</dbReference>
<dbReference type="Proteomes" id="UP000063781">
    <property type="component" value="Chromosome"/>
</dbReference>
<dbReference type="STRING" id="1514105.AOC36_00125"/>
<dbReference type="GO" id="GO:0005524">
    <property type="term" value="F:ATP binding"/>
    <property type="evidence" value="ECO:0007669"/>
    <property type="project" value="UniProtKB-KW"/>
</dbReference>
<dbReference type="GO" id="GO:0006261">
    <property type="term" value="P:DNA-templated DNA replication"/>
    <property type="evidence" value="ECO:0007669"/>
    <property type="project" value="TreeGrafter"/>
</dbReference>
<dbReference type="SUPFAM" id="SSF52540">
    <property type="entry name" value="P-loop containing nucleoside triphosphate hydrolases"/>
    <property type="match status" value="1"/>
</dbReference>
<dbReference type="GO" id="GO:0008047">
    <property type="term" value="F:enzyme activator activity"/>
    <property type="evidence" value="ECO:0007669"/>
    <property type="project" value="TreeGrafter"/>
</dbReference>
<keyword evidence="3" id="KW-0067">ATP-binding</keyword>
<dbReference type="GO" id="GO:0000731">
    <property type="term" value="P:DNA synthesis involved in DNA repair"/>
    <property type="evidence" value="ECO:0007669"/>
    <property type="project" value="TreeGrafter"/>
</dbReference>
<dbReference type="InterPro" id="IPR051314">
    <property type="entry name" value="AAA_ATPase_RarA/MGS1/WRNIP1"/>
</dbReference>
<dbReference type="InterPro" id="IPR003959">
    <property type="entry name" value="ATPase_AAA_core"/>
</dbReference>
<dbReference type="EMBL" id="CP013213">
    <property type="protein sequence ID" value="AMC92453.1"/>
    <property type="molecule type" value="Genomic_DNA"/>
</dbReference>
<dbReference type="Gene3D" id="1.20.272.10">
    <property type="match status" value="1"/>
</dbReference>
<dbReference type="AlphaFoldDB" id="A0A0X8GXX0"/>
<reference evidence="5 6" key="1">
    <citation type="submission" date="2015-10" db="EMBL/GenBank/DDBJ databases">
        <title>Erysipelothrix larvae sp. LV19 isolated from the larval gut of the rhinoceros beetle, Trypoxylus dichotomus.</title>
        <authorList>
            <person name="Lim S."/>
            <person name="Kim B.-C."/>
        </authorList>
    </citation>
    <scope>NUCLEOTIDE SEQUENCE [LARGE SCALE GENOMIC DNA]</scope>
    <source>
        <strain evidence="5 6">LV19</strain>
    </source>
</reference>
<dbReference type="CDD" id="cd00009">
    <property type="entry name" value="AAA"/>
    <property type="match status" value="1"/>
</dbReference>
<dbReference type="GO" id="GO:0003677">
    <property type="term" value="F:DNA binding"/>
    <property type="evidence" value="ECO:0007669"/>
    <property type="project" value="InterPro"/>
</dbReference>
<sequence length="418" mass="46737">MGKPLAHVLRPTSIDDIIGQEHLFGKDGVLRHMVENGTLFSMILFGPPGTGKTTAAMAIAASLNRPYRMFNAVTDNKKKLDQLFVEAQMSSGLVVIVDEVHRLNKNIQDVLLPHIENGLITMIGATTSNPYFAINPAIRSRVHLFEFNPLTPEQIVTILKKASSTLEDIVIDDDVITTLASQCNGDARYALNGLELMTLATNSKHITRELMKSLSLSVNLSMDKDDDNYYDTLSAFQKSIRGSDVNGALYYLAKLIEVGDFDSIERRLLVTAYEDIGLANPQVCDRVVNALEACRKIGFPEARILLSHAVIECALSPKSKSAEAAIDRALGAIQNTAYQVPKYLRLNAVGMDPEAMYDYSRPDLWYQIQYLPDGLKDSEFYIPENLNSQEKAYANNYETLKKYKRYNDIKKLKKSKEK</sequence>
<dbReference type="OrthoDB" id="9778364at2"/>
<dbReference type="InterPro" id="IPR008921">
    <property type="entry name" value="DNA_pol3_clamp-load_cplx_C"/>
</dbReference>
<dbReference type="CDD" id="cd18139">
    <property type="entry name" value="HLD_clamp_RarA"/>
    <property type="match status" value="1"/>
</dbReference>
<name>A0A0X8GXX0_9FIRM</name>